<gene>
    <name evidence="2" type="ORF">E2C01_024821</name>
</gene>
<feature type="compositionally biased region" description="Low complexity" evidence="1">
    <location>
        <begin position="34"/>
        <end position="47"/>
    </location>
</feature>
<feature type="compositionally biased region" description="Basic residues" evidence="1">
    <location>
        <begin position="115"/>
        <end position="126"/>
    </location>
</feature>
<evidence type="ECO:0000256" key="1">
    <source>
        <dbReference type="SAM" id="MobiDB-lite"/>
    </source>
</evidence>
<evidence type="ECO:0000313" key="3">
    <source>
        <dbReference type="Proteomes" id="UP000324222"/>
    </source>
</evidence>
<comment type="caution">
    <text evidence="2">The sequence shown here is derived from an EMBL/GenBank/DDBJ whole genome shotgun (WGS) entry which is preliminary data.</text>
</comment>
<organism evidence="2 3">
    <name type="scientific">Portunus trituberculatus</name>
    <name type="common">Swimming crab</name>
    <name type="synonym">Neptunus trituberculatus</name>
    <dbReference type="NCBI Taxonomy" id="210409"/>
    <lineage>
        <taxon>Eukaryota</taxon>
        <taxon>Metazoa</taxon>
        <taxon>Ecdysozoa</taxon>
        <taxon>Arthropoda</taxon>
        <taxon>Crustacea</taxon>
        <taxon>Multicrustacea</taxon>
        <taxon>Malacostraca</taxon>
        <taxon>Eumalacostraca</taxon>
        <taxon>Eucarida</taxon>
        <taxon>Decapoda</taxon>
        <taxon>Pleocyemata</taxon>
        <taxon>Brachyura</taxon>
        <taxon>Eubrachyura</taxon>
        <taxon>Portunoidea</taxon>
        <taxon>Portunidae</taxon>
        <taxon>Portuninae</taxon>
        <taxon>Portunus</taxon>
    </lineage>
</organism>
<evidence type="ECO:0000313" key="2">
    <source>
        <dbReference type="EMBL" id="MPC31527.1"/>
    </source>
</evidence>
<proteinExistence type="predicted"/>
<accession>A0A5B7EDX9</accession>
<feature type="region of interest" description="Disordered" evidence="1">
    <location>
        <begin position="70"/>
        <end position="128"/>
    </location>
</feature>
<dbReference type="EMBL" id="VSRR010002454">
    <property type="protein sequence ID" value="MPC31527.1"/>
    <property type="molecule type" value="Genomic_DNA"/>
</dbReference>
<feature type="compositionally biased region" description="Basic and acidic residues" evidence="1">
    <location>
        <begin position="84"/>
        <end position="102"/>
    </location>
</feature>
<feature type="compositionally biased region" description="Polar residues" evidence="1">
    <location>
        <begin position="12"/>
        <end position="26"/>
    </location>
</feature>
<feature type="region of interest" description="Disordered" evidence="1">
    <location>
        <begin position="1"/>
        <end position="47"/>
    </location>
</feature>
<dbReference type="AlphaFoldDB" id="A0A5B7EDX9"/>
<keyword evidence="3" id="KW-1185">Reference proteome</keyword>
<protein>
    <submittedName>
        <fullName evidence="2">Uncharacterized protein</fullName>
    </submittedName>
</protein>
<reference evidence="2 3" key="1">
    <citation type="submission" date="2019-05" db="EMBL/GenBank/DDBJ databases">
        <title>Another draft genome of Portunus trituberculatus and its Hox gene families provides insights of decapod evolution.</title>
        <authorList>
            <person name="Jeong J.-H."/>
            <person name="Song I."/>
            <person name="Kim S."/>
            <person name="Choi T."/>
            <person name="Kim D."/>
            <person name="Ryu S."/>
            <person name="Kim W."/>
        </authorList>
    </citation>
    <scope>NUCLEOTIDE SEQUENCE [LARGE SCALE GENOMIC DNA]</scope>
    <source>
        <tissue evidence="2">Muscle</tissue>
    </source>
</reference>
<name>A0A5B7EDX9_PORTR</name>
<dbReference type="Proteomes" id="UP000324222">
    <property type="component" value="Unassembled WGS sequence"/>
</dbReference>
<sequence>MIRTPSPVHPSTLLSPDNKSNKSAHLTPSRCDAPKAPATAVPAPATIPSRPFPPMPLLDWLWGAACCNSRHGGQPSPVSSGSEGARHVEDLAGSKTSSDGDHAWLTLGERGPAKGGKKKKGQKKRKNVSENTFERLGWCEQESTCVFTVVQPPLCTRLKGHLW</sequence>